<evidence type="ECO:0000313" key="2">
    <source>
        <dbReference type="Proteomes" id="UP001212189"/>
    </source>
</evidence>
<sequence length="68" mass="7612">MTKKLNMQLSPEQTAHYLSIMRKKTENEVNQDCEPSGATLRISVCPIFGASLDVEGHDLGEIAFEFIK</sequence>
<evidence type="ECO:0000313" key="1">
    <source>
        <dbReference type="EMBL" id="WBE25806.1"/>
    </source>
</evidence>
<organism evidence="1 2">
    <name type="scientific">Denitrificimonas caeni</name>
    <dbReference type="NCBI Taxonomy" id="521720"/>
    <lineage>
        <taxon>Bacteria</taxon>
        <taxon>Pseudomonadati</taxon>
        <taxon>Pseudomonadota</taxon>
        <taxon>Gammaproteobacteria</taxon>
        <taxon>Pseudomonadales</taxon>
        <taxon>Pseudomonadaceae</taxon>
        <taxon>Denitrificimonas</taxon>
    </lineage>
</organism>
<name>A0AAE9VPC3_9GAMM</name>
<dbReference type="AlphaFoldDB" id="A0AAE9VPC3"/>
<dbReference type="KEGG" id="dce:O6P33_02890"/>
<accession>A0AAE9VPC3</accession>
<reference evidence="1 2" key="1">
    <citation type="submission" date="2022-12" db="EMBL/GenBank/DDBJ databases">
        <title>Coexistence and Characterization of a Novel Tigecycline Resistance gene tet(X) variant and blaNDM-1 in a Pseudomonas caeni Isolate of Chicken Origin.</title>
        <authorList>
            <person name="Lu X."/>
            <person name="Zhang L."/>
            <person name="Li R."/>
            <person name="Wang Z."/>
        </authorList>
    </citation>
    <scope>NUCLEOTIDE SEQUENCE [LARGE SCALE GENOMIC DNA]</scope>
    <source>
        <strain evidence="1 2">CE14</strain>
    </source>
</reference>
<dbReference type="EMBL" id="CP114976">
    <property type="protein sequence ID" value="WBE25806.1"/>
    <property type="molecule type" value="Genomic_DNA"/>
</dbReference>
<proteinExistence type="predicted"/>
<keyword evidence="2" id="KW-1185">Reference proteome</keyword>
<protein>
    <submittedName>
        <fullName evidence="1">Uncharacterized protein</fullName>
    </submittedName>
</protein>
<dbReference type="RefSeq" id="WP_269818748.1">
    <property type="nucleotide sequence ID" value="NZ_CP114976.1"/>
</dbReference>
<dbReference type="Proteomes" id="UP001212189">
    <property type="component" value="Chromosome"/>
</dbReference>
<gene>
    <name evidence="1" type="ORF">O6P33_02890</name>
</gene>